<dbReference type="EMBL" id="VFOU01000002">
    <property type="protein sequence ID" value="TQL72609.1"/>
    <property type="molecule type" value="Genomic_DNA"/>
</dbReference>
<dbReference type="AlphaFoldDB" id="A0A543AJ57"/>
<reference evidence="2 3" key="1">
    <citation type="submission" date="2019-06" db="EMBL/GenBank/DDBJ databases">
        <title>Sequencing the genomes of 1000 actinobacteria strains.</title>
        <authorList>
            <person name="Klenk H.-P."/>
        </authorList>
    </citation>
    <scope>NUCLEOTIDE SEQUENCE [LARGE SCALE GENOMIC DNA]</scope>
    <source>
        <strain evidence="2 3">DSM 24083</strain>
    </source>
</reference>
<comment type="caution">
    <text evidence="2">The sequence shown here is derived from an EMBL/GenBank/DDBJ whole genome shotgun (WGS) entry which is preliminary data.</text>
</comment>
<name>A0A543AJ57_9MICC</name>
<feature type="transmembrane region" description="Helical" evidence="1">
    <location>
        <begin position="82"/>
        <end position="99"/>
    </location>
</feature>
<feature type="transmembrane region" description="Helical" evidence="1">
    <location>
        <begin position="40"/>
        <end position="62"/>
    </location>
</feature>
<gene>
    <name evidence="2" type="ORF">FB556_1275</name>
</gene>
<proteinExistence type="predicted"/>
<protein>
    <submittedName>
        <fullName evidence="2">Uncharacterized protein</fullName>
    </submittedName>
</protein>
<feature type="transmembrane region" description="Helical" evidence="1">
    <location>
        <begin position="12"/>
        <end position="33"/>
    </location>
</feature>
<evidence type="ECO:0000256" key="1">
    <source>
        <dbReference type="SAM" id="Phobius"/>
    </source>
</evidence>
<sequence>MGATIHVAGPVLADSSLAVLPGVVLIAAYSWLARTDTDPLLRIVMLLLGFVLIRNAMTPAGLWDVDVVDGVVPWIRMTDNPVILVVLGGGSLILVAATLRDTTLRALVWWSRPNISTQLLGLGGALVVVSGLFLYGRRVFFFTAGEPVETRGWCSRFGKA</sequence>
<organism evidence="2 3">
    <name type="scientific">Enteractinococcus coprophilus</name>
    <dbReference type="NCBI Taxonomy" id="1027633"/>
    <lineage>
        <taxon>Bacteria</taxon>
        <taxon>Bacillati</taxon>
        <taxon>Actinomycetota</taxon>
        <taxon>Actinomycetes</taxon>
        <taxon>Micrococcales</taxon>
        <taxon>Micrococcaceae</taxon>
    </lineage>
</organism>
<dbReference type="RefSeq" id="WP_211343999.1">
    <property type="nucleotide sequence ID" value="NZ_BAABAN010000004.1"/>
</dbReference>
<evidence type="ECO:0000313" key="2">
    <source>
        <dbReference type="EMBL" id="TQL72609.1"/>
    </source>
</evidence>
<evidence type="ECO:0000313" key="3">
    <source>
        <dbReference type="Proteomes" id="UP000319746"/>
    </source>
</evidence>
<dbReference type="Proteomes" id="UP000319746">
    <property type="component" value="Unassembled WGS sequence"/>
</dbReference>
<keyword evidence="1" id="KW-0812">Transmembrane</keyword>
<keyword evidence="3" id="KW-1185">Reference proteome</keyword>
<keyword evidence="1" id="KW-0472">Membrane</keyword>
<accession>A0A543AJ57</accession>
<keyword evidence="1" id="KW-1133">Transmembrane helix</keyword>
<feature type="transmembrane region" description="Helical" evidence="1">
    <location>
        <begin position="119"/>
        <end position="136"/>
    </location>
</feature>